<dbReference type="SUPFAM" id="SSF56112">
    <property type="entry name" value="Protein kinase-like (PK-like)"/>
    <property type="match status" value="1"/>
</dbReference>
<dbReference type="Pfam" id="PF17667">
    <property type="entry name" value="Pkinase_fungal"/>
    <property type="match status" value="2"/>
</dbReference>
<evidence type="ECO:0000256" key="1">
    <source>
        <dbReference type="SAM" id="MobiDB-lite"/>
    </source>
</evidence>
<dbReference type="PANTHER" id="PTHR38248">
    <property type="entry name" value="FUNK1 6"/>
    <property type="match status" value="1"/>
</dbReference>
<reference evidence="3 4" key="1">
    <citation type="submission" date="2014-11" db="EMBL/GenBank/DDBJ databases">
        <authorList>
            <person name="Wibberg Daniel"/>
        </authorList>
    </citation>
    <scope>NUCLEOTIDE SEQUENCE [LARGE SCALE GENOMIC DNA]</scope>
    <source>
        <strain evidence="3">Rhizoctonia solani AG1-IB 7/3/14</strain>
    </source>
</reference>
<feature type="compositionally biased region" description="Polar residues" evidence="1">
    <location>
        <begin position="517"/>
        <end position="530"/>
    </location>
</feature>
<feature type="compositionally biased region" description="Polar residues" evidence="1">
    <location>
        <begin position="74"/>
        <end position="100"/>
    </location>
</feature>
<dbReference type="OrthoDB" id="2747778at2759"/>
<protein>
    <recommendedName>
        <fullName evidence="2">Fungal-type protein kinase domain-containing protein</fullName>
    </recommendedName>
</protein>
<feature type="domain" description="Fungal-type protein kinase" evidence="2">
    <location>
        <begin position="245"/>
        <end position="431"/>
    </location>
</feature>
<evidence type="ECO:0000259" key="2">
    <source>
        <dbReference type="Pfam" id="PF17667"/>
    </source>
</evidence>
<dbReference type="STRING" id="1108050.A0A0B7G068"/>
<feature type="compositionally biased region" description="Low complexity" evidence="1">
    <location>
        <begin position="540"/>
        <end position="549"/>
    </location>
</feature>
<dbReference type="AlphaFoldDB" id="A0A0B7G068"/>
<feature type="domain" description="Fungal-type protein kinase" evidence="2">
    <location>
        <begin position="578"/>
        <end position="618"/>
    </location>
</feature>
<evidence type="ECO:0000313" key="3">
    <source>
        <dbReference type="EMBL" id="CEL63360.1"/>
    </source>
</evidence>
<dbReference type="InterPro" id="IPR040976">
    <property type="entry name" value="Pkinase_fungal"/>
</dbReference>
<feature type="compositionally biased region" description="Acidic residues" evidence="1">
    <location>
        <begin position="325"/>
        <end position="340"/>
    </location>
</feature>
<sequence length="748" mass="83595">MSATSPSLRPFHSPQHCVLINQKRKADSDSDFEPDPNSVTDTPKPKPSRQIAPAFAANTDTPVRAGSAQRAKESGSNSRSISKSASGPKPTNKTPVAAPASTQLQMGKYLEDELRGAIYCDPEFEDNFLSVPDASKSLLDEALRHCPSDFRAHLPKVSGERALYGPIVSVLNSIKAAVDRVRQDNDLGQIGRDFLDHHASGFYSEDPEMARIKPDLRNPEQECGRRSARISGKRPKKAEWEEAPNARDYVLKMMWRNPDRRPEGEVLRRLSGGYGVVEYLWHSDKLKPGATCHERSATACSKCHDATPVRPEKQRSNLGDLDIPVPEDDNEEEPQYDEIDTSSYTEESPANQTPCIYSWVLLLSVGRLLWTAKNVRELLEAILDAILGYWYTLNLGILHRDISDGNVLIRDSNNHEKREPQLVEEQDATNVQENFSSLYLGAPITAGLGTVSLPESNSGEEDHPMAKSRKALQLMLTSLNLSKDSRGFISDYDLFTTHSEMGAELFSEPLKREWTDESNSGSNFDRNTTARPDPKKRKLNSSSSPSKSSNGNVREPDQQEETIQPTTVPNNKPCNRIDYRTGTPTFMSTRVLLITEGQRYTHHFLDDLESFFWLLLWCVVEHRDTSPSNNGTVIGPTAKALRLLRSLDRADSELSTIGDSKEAILTRCRRGDFVDTLEECGNSWVTNPAIMAVISQLGTYFANIRDNRYPYPHYPPHVVFPTIVNALANSLEKIQVHTESSSEQVLCN</sequence>
<organism evidence="3 4">
    <name type="scientific">Thanatephorus cucumeris (strain AG1-IB / isolate 7/3/14)</name>
    <name type="common">Lettuce bottom rot fungus</name>
    <name type="synonym">Rhizoctonia solani</name>
    <dbReference type="NCBI Taxonomy" id="1108050"/>
    <lineage>
        <taxon>Eukaryota</taxon>
        <taxon>Fungi</taxon>
        <taxon>Dikarya</taxon>
        <taxon>Basidiomycota</taxon>
        <taxon>Agaricomycotina</taxon>
        <taxon>Agaricomycetes</taxon>
        <taxon>Cantharellales</taxon>
        <taxon>Ceratobasidiaceae</taxon>
        <taxon>Rhizoctonia</taxon>
        <taxon>Rhizoctonia solani AG-1</taxon>
    </lineage>
</organism>
<feature type="region of interest" description="Disordered" evidence="1">
    <location>
        <begin position="1"/>
        <end position="100"/>
    </location>
</feature>
<keyword evidence="4" id="KW-1185">Reference proteome</keyword>
<dbReference type="EMBL" id="LN679107">
    <property type="protein sequence ID" value="CEL63360.1"/>
    <property type="molecule type" value="Genomic_DNA"/>
</dbReference>
<dbReference type="Proteomes" id="UP000059188">
    <property type="component" value="Unassembled WGS sequence"/>
</dbReference>
<evidence type="ECO:0000313" key="4">
    <source>
        <dbReference type="Proteomes" id="UP000059188"/>
    </source>
</evidence>
<dbReference type="PANTHER" id="PTHR38248:SF2">
    <property type="entry name" value="FUNK1 11"/>
    <property type="match status" value="1"/>
</dbReference>
<accession>A0A0B7G068</accession>
<gene>
    <name evidence="3" type="ORF">RSOLAG1IB_05404</name>
</gene>
<dbReference type="InterPro" id="IPR011009">
    <property type="entry name" value="Kinase-like_dom_sf"/>
</dbReference>
<proteinExistence type="predicted"/>
<feature type="region of interest" description="Disordered" evidence="1">
    <location>
        <begin position="513"/>
        <end position="580"/>
    </location>
</feature>
<name>A0A0B7G068_THACB</name>
<feature type="region of interest" description="Disordered" evidence="1">
    <location>
        <begin position="307"/>
        <end position="349"/>
    </location>
</feature>
<feature type="compositionally biased region" description="Polar residues" evidence="1">
    <location>
        <begin position="561"/>
        <end position="573"/>
    </location>
</feature>